<dbReference type="eggNOG" id="COG4636">
    <property type="taxonomic scope" value="Bacteria"/>
</dbReference>
<keyword evidence="2" id="KW-1185">Reference proteome</keyword>
<dbReference type="Proteomes" id="UP000003781">
    <property type="component" value="Unassembled WGS sequence"/>
</dbReference>
<dbReference type="PANTHER" id="PTHR47152">
    <property type="entry name" value="SLR2084 PROTEIN-RELATED"/>
    <property type="match status" value="1"/>
</dbReference>
<proteinExistence type="predicted"/>
<comment type="caution">
    <text evidence="1">The sequence shown here is derived from an EMBL/GenBank/DDBJ whole genome shotgun (WGS) entry which is preliminary data.</text>
</comment>
<organism evidence="1 2">
    <name type="scientific">Crocosphaera chwakensis CCY0110</name>
    <dbReference type="NCBI Taxonomy" id="391612"/>
    <lineage>
        <taxon>Bacteria</taxon>
        <taxon>Bacillati</taxon>
        <taxon>Cyanobacteriota</taxon>
        <taxon>Cyanophyceae</taxon>
        <taxon>Oscillatoriophycideae</taxon>
        <taxon>Chroococcales</taxon>
        <taxon>Aphanothecaceae</taxon>
        <taxon>Crocosphaera</taxon>
        <taxon>Crocosphaera chwakensis</taxon>
    </lineage>
</organism>
<gene>
    <name evidence="1" type="ORF">CY0110_24361</name>
</gene>
<protein>
    <submittedName>
        <fullName evidence="1">Uncharacterized protein</fullName>
    </submittedName>
</protein>
<dbReference type="AlphaFoldDB" id="A3IV62"/>
<evidence type="ECO:0000313" key="1">
    <source>
        <dbReference type="EMBL" id="EAZ89623.1"/>
    </source>
</evidence>
<accession>A3IV62</accession>
<name>A3IV62_9CHRO</name>
<dbReference type="EMBL" id="AAXW01000040">
    <property type="protein sequence ID" value="EAZ89623.1"/>
    <property type="molecule type" value="Genomic_DNA"/>
</dbReference>
<dbReference type="PANTHER" id="PTHR47152:SF2">
    <property type="entry name" value="SLR2084 PROTEIN"/>
    <property type="match status" value="1"/>
</dbReference>
<reference evidence="1 2" key="1">
    <citation type="submission" date="2007-03" db="EMBL/GenBank/DDBJ databases">
        <authorList>
            <person name="Stal L."/>
            <person name="Ferriera S."/>
            <person name="Johnson J."/>
            <person name="Kravitz S."/>
            <person name="Beeson K."/>
            <person name="Sutton G."/>
            <person name="Rogers Y.-H."/>
            <person name="Friedman R."/>
            <person name="Frazier M."/>
            <person name="Venter J.C."/>
        </authorList>
    </citation>
    <scope>NUCLEOTIDE SEQUENCE [LARGE SCALE GENOMIC DNA]</scope>
    <source>
        <strain evidence="1 2">CCY0110</strain>
    </source>
</reference>
<sequence length="83" mass="9670">MSNSSLNKLPIYAALGVPEIWRYDGNQLIVCILNNYNYVESDYSLTFPWLKIADLLPFIQQSLKQGETVTLKKFRQWVKQQTS</sequence>
<evidence type="ECO:0000313" key="2">
    <source>
        <dbReference type="Proteomes" id="UP000003781"/>
    </source>
</evidence>